<dbReference type="CDD" id="cd03123">
    <property type="entry name" value="alpha_CA_VI_IX_XII_XIV"/>
    <property type="match status" value="1"/>
</dbReference>
<evidence type="ECO:0000256" key="6">
    <source>
        <dbReference type="ARBA" id="ARBA00022833"/>
    </source>
</evidence>
<dbReference type="PROSITE" id="PS51828">
    <property type="entry name" value="PTX_2"/>
    <property type="match status" value="1"/>
</dbReference>
<evidence type="ECO:0000259" key="15">
    <source>
        <dbReference type="PROSITE" id="PS51828"/>
    </source>
</evidence>
<keyword evidence="4" id="KW-0964">Secreted</keyword>
<dbReference type="FunFam" id="3.10.200.10:FF:000003">
    <property type="entry name" value="Carbonic anhydrase 12"/>
    <property type="match status" value="1"/>
</dbReference>
<dbReference type="GO" id="GO:0004089">
    <property type="term" value="F:carbonate dehydratase activity"/>
    <property type="evidence" value="ECO:0007669"/>
    <property type="project" value="UniProtKB-UniRule"/>
</dbReference>
<dbReference type="Gene3D" id="3.10.200.10">
    <property type="entry name" value="Alpha carbonic anhydrase"/>
    <property type="match status" value="1"/>
</dbReference>
<dbReference type="PROSITE" id="PS51144">
    <property type="entry name" value="ALPHA_CA_2"/>
    <property type="match status" value="1"/>
</dbReference>
<keyword evidence="13" id="KW-0732">Signal</keyword>
<evidence type="ECO:0000256" key="11">
    <source>
        <dbReference type="ARBA" id="ARBA00048348"/>
    </source>
</evidence>
<dbReference type="SUPFAM" id="SSF51069">
    <property type="entry name" value="Carbonic anhydrase"/>
    <property type="match status" value="1"/>
</dbReference>
<dbReference type="SUPFAM" id="SSF49899">
    <property type="entry name" value="Concanavalin A-like lectins/glucanases"/>
    <property type="match status" value="1"/>
</dbReference>
<dbReference type="SMART" id="SM00159">
    <property type="entry name" value="PTX"/>
    <property type="match status" value="1"/>
</dbReference>
<proteinExistence type="inferred from homology"/>
<evidence type="ECO:0000256" key="12">
    <source>
        <dbReference type="PROSITE-ProRule" id="PRU01172"/>
    </source>
</evidence>
<keyword evidence="17" id="KW-1185">Reference proteome</keyword>
<dbReference type="InterPro" id="IPR001759">
    <property type="entry name" value="PTX_dom"/>
</dbReference>
<reference evidence="16" key="1">
    <citation type="submission" date="2025-08" db="UniProtKB">
        <authorList>
            <consortium name="Ensembl"/>
        </authorList>
    </citation>
    <scope>IDENTIFICATION</scope>
</reference>
<sequence>MGKHLDLCLCLLSFCLYLSSSHVVDWTYQEGDVDESNWGKKYPTCALKQQSPIDIQRRKVFFNPGLTHLELTGYDGPLKGSFKMTNNGHSVQIDLPPTMKINKGFSSSYTAVQMHLHWGGLDKETSGSEHTIDGMRYLAELHIVHYNSDLYSSFDEAKDKPIGLAVLAFLYSDGSFENTYYSKFISNLAKIKYAGRVTELQSIDVLAMLPENLDSFYRYAGSLTTPPCTENVLWTIFDNPIILSHTQIELLENSLLDWENKTIRNDYRHAQPLNARIVQSSFKPQLAKDKCQAQLAEKLTQIETDIQEMKNQVVGGKASRMGGSSTVPTYPSFVFDKDHAAAHVEVRPLKPMQLTQFTLCSWVKTVNYGSQVVFSYSTDNTDNELALSMGADIGLWVGGTFQDFSLHHTSEDWVHYCVRWDSSTGAADLWVSGLPGKEKIIQRDYSIKPGGVILLGKDRTDLLDMFSSGFIGAVNHVNLWSELLSPQEIKSLTQCTSLNARGDVVAWGESPMIMTGGVILQPDNSCR</sequence>
<comment type="subcellular location">
    <subcellularLocation>
        <location evidence="2">Secreted</location>
    </subcellularLocation>
</comment>
<reference evidence="16" key="2">
    <citation type="submission" date="2025-09" db="UniProtKB">
        <authorList>
            <consortium name="Ensembl"/>
        </authorList>
    </citation>
    <scope>IDENTIFICATION</scope>
</reference>
<comment type="function">
    <text evidence="10">Reversible hydration of carbon dioxide. Its role in saliva is unknown.</text>
</comment>
<accession>A0A8C5MGC3</accession>
<dbReference type="EC" id="4.2.1.1" evidence="13"/>
<feature type="chain" id="PRO_5034417501" description="Carbonic anhydrase" evidence="13">
    <location>
        <begin position="22"/>
        <end position="527"/>
    </location>
</feature>
<dbReference type="AlphaFoldDB" id="A0A8C5MGC3"/>
<keyword evidence="5 13" id="KW-0479">Metal-binding</keyword>
<dbReference type="GeneTree" id="ENSGT00940000160409"/>
<dbReference type="Pfam" id="PF00354">
    <property type="entry name" value="Pentaxin"/>
    <property type="match status" value="1"/>
</dbReference>
<evidence type="ECO:0000256" key="2">
    <source>
        <dbReference type="ARBA" id="ARBA00004613"/>
    </source>
</evidence>
<dbReference type="InterPro" id="IPR018338">
    <property type="entry name" value="Carbonic_anhydrase_a-class_CS"/>
</dbReference>
<dbReference type="OrthoDB" id="429145at2759"/>
<evidence type="ECO:0000313" key="17">
    <source>
        <dbReference type="Proteomes" id="UP000694569"/>
    </source>
</evidence>
<comment type="catalytic activity">
    <reaction evidence="11 13">
        <text>hydrogencarbonate + H(+) = CO2 + H2O</text>
        <dbReference type="Rhea" id="RHEA:10748"/>
        <dbReference type="ChEBI" id="CHEBI:15377"/>
        <dbReference type="ChEBI" id="CHEBI:15378"/>
        <dbReference type="ChEBI" id="CHEBI:16526"/>
        <dbReference type="ChEBI" id="CHEBI:17544"/>
        <dbReference type="EC" id="4.2.1.1"/>
    </reaction>
</comment>
<keyword evidence="8" id="KW-0325">Glycoprotein</keyword>
<dbReference type="InterPro" id="IPR013320">
    <property type="entry name" value="ConA-like_dom_sf"/>
</dbReference>
<dbReference type="InterPro" id="IPR036398">
    <property type="entry name" value="CA_dom_sf"/>
</dbReference>
<evidence type="ECO:0000313" key="16">
    <source>
        <dbReference type="Ensembl" id="ENSLLEP00000014205.1"/>
    </source>
</evidence>
<evidence type="ECO:0000256" key="4">
    <source>
        <dbReference type="ARBA" id="ARBA00022525"/>
    </source>
</evidence>
<keyword evidence="7" id="KW-1015">Disulfide bond</keyword>
<organism evidence="16 17">
    <name type="scientific">Leptobrachium leishanense</name>
    <name type="common">Leishan spiny toad</name>
    <dbReference type="NCBI Taxonomy" id="445787"/>
    <lineage>
        <taxon>Eukaryota</taxon>
        <taxon>Metazoa</taxon>
        <taxon>Chordata</taxon>
        <taxon>Craniata</taxon>
        <taxon>Vertebrata</taxon>
        <taxon>Euteleostomi</taxon>
        <taxon>Amphibia</taxon>
        <taxon>Batrachia</taxon>
        <taxon>Anura</taxon>
        <taxon>Pelobatoidea</taxon>
        <taxon>Megophryidae</taxon>
        <taxon>Leptobrachium</taxon>
    </lineage>
</organism>
<evidence type="ECO:0000256" key="1">
    <source>
        <dbReference type="ARBA" id="ARBA00001947"/>
    </source>
</evidence>
<evidence type="ECO:0000256" key="13">
    <source>
        <dbReference type="RuleBase" id="RU367011"/>
    </source>
</evidence>
<comment type="caution">
    <text evidence="12">Lacks conserved residue(s) required for the propagation of feature annotation.</text>
</comment>
<dbReference type="PANTHER" id="PTHR18952:SF110">
    <property type="entry name" value="CARBONIC ANHYDRASE 6"/>
    <property type="match status" value="1"/>
</dbReference>
<gene>
    <name evidence="16" type="primary">CA6</name>
</gene>
<dbReference type="Ensembl" id="ENSLLET00000014765.1">
    <property type="protein sequence ID" value="ENSLLEP00000014205.1"/>
    <property type="gene ID" value="ENSLLEG00000009024.1"/>
</dbReference>
<feature type="domain" description="Alpha-carbonic anhydrase" evidence="14">
    <location>
        <begin position="24"/>
        <end position="282"/>
    </location>
</feature>
<evidence type="ECO:0000256" key="5">
    <source>
        <dbReference type="ARBA" id="ARBA00022723"/>
    </source>
</evidence>
<keyword evidence="9 13" id="KW-0456">Lyase</keyword>
<name>A0A8C5MGC3_9ANUR</name>
<dbReference type="GO" id="GO:0009986">
    <property type="term" value="C:cell surface"/>
    <property type="evidence" value="ECO:0007669"/>
    <property type="project" value="Ensembl"/>
</dbReference>
<evidence type="ECO:0000256" key="8">
    <source>
        <dbReference type="ARBA" id="ARBA00023180"/>
    </source>
</evidence>
<feature type="domain" description="Pentraxin (PTX)" evidence="15">
    <location>
        <begin position="329"/>
        <end position="526"/>
    </location>
</feature>
<keyword evidence="6 13" id="KW-0862">Zinc</keyword>
<feature type="signal peptide" evidence="13">
    <location>
        <begin position="1"/>
        <end position="21"/>
    </location>
</feature>
<comment type="cofactor">
    <cofactor evidence="1 13">
        <name>Zn(2+)</name>
        <dbReference type="ChEBI" id="CHEBI:29105"/>
    </cofactor>
</comment>
<evidence type="ECO:0000256" key="10">
    <source>
        <dbReference type="ARBA" id="ARBA00025355"/>
    </source>
</evidence>
<dbReference type="InterPro" id="IPR001148">
    <property type="entry name" value="CA_dom"/>
</dbReference>
<dbReference type="InterPro" id="IPR023561">
    <property type="entry name" value="Carbonic_anhydrase_a-class"/>
</dbReference>
<dbReference type="Pfam" id="PF00194">
    <property type="entry name" value="Carb_anhydrase"/>
    <property type="match status" value="1"/>
</dbReference>
<evidence type="ECO:0000256" key="3">
    <source>
        <dbReference type="ARBA" id="ARBA00010718"/>
    </source>
</evidence>
<evidence type="ECO:0000256" key="9">
    <source>
        <dbReference type="ARBA" id="ARBA00023239"/>
    </source>
</evidence>
<protein>
    <recommendedName>
        <fullName evidence="13">Carbonic anhydrase</fullName>
        <ecNumber evidence="13">4.2.1.1</ecNumber>
    </recommendedName>
</protein>
<dbReference type="Gene3D" id="2.60.120.200">
    <property type="match status" value="1"/>
</dbReference>
<dbReference type="PROSITE" id="PS00162">
    <property type="entry name" value="ALPHA_CA_1"/>
    <property type="match status" value="1"/>
</dbReference>
<dbReference type="GO" id="GO:0036269">
    <property type="term" value="P:swimming behavior"/>
    <property type="evidence" value="ECO:0007669"/>
    <property type="project" value="Ensembl"/>
</dbReference>
<evidence type="ECO:0000256" key="7">
    <source>
        <dbReference type="ARBA" id="ARBA00023157"/>
    </source>
</evidence>
<dbReference type="GO" id="GO:0005615">
    <property type="term" value="C:extracellular space"/>
    <property type="evidence" value="ECO:0007669"/>
    <property type="project" value="TreeGrafter"/>
</dbReference>
<dbReference type="PANTHER" id="PTHR18952">
    <property type="entry name" value="CARBONIC ANHYDRASE"/>
    <property type="match status" value="1"/>
</dbReference>
<dbReference type="PRINTS" id="PR00895">
    <property type="entry name" value="PENTAXIN"/>
</dbReference>
<evidence type="ECO:0000259" key="14">
    <source>
        <dbReference type="PROSITE" id="PS51144"/>
    </source>
</evidence>
<dbReference type="Proteomes" id="UP000694569">
    <property type="component" value="Unplaced"/>
</dbReference>
<dbReference type="SMART" id="SM01057">
    <property type="entry name" value="Carb_anhydrase"/>
    <property type="match status" value="1"/>
</dbReference>
<comment type="similarity">
    <text evidence="3 13">Belongs to the alpha-carbonic anhydrase family.</text>
</comment>
<dbReference type="GO" id="GO:0008270">
    <property type="term" value="F:zinc ion binding"/>
    <property type="evidence" value="ECO:0007669"/>
    <property type="project" value="UniProtKB-UniRule"/>
</dbReference>